<dbReference type="Proteomes" id="UP001633002">
    <property type="component" value="Unassembled WGS sequence"/>
</dbReference>
<accession>A0ABD3HZD0</accession>
<dbReference type="AlphaFoldDB" id="A0ABD3HZD0"/>
<feature type="compositionally biased region" description="Polar residues" evidence="1">
    <location>
        <begin position="200"/>
        <end position="218"/>
    </location>
</feature>
<feature type="compositionally biased region" description="Basic and acidic residues" evidence="1">
    <location>
        <begin position="7"/>
        <end position="17"/>
    </location>
</feature>
<protein>
    <submittedName>
        <fullName evidence="2">Uncharacterized protein</fullName>
    </submittedName>
</protein>
<keyword evidence="3" id="KW-1185">Reference proteome</keyword>
<name>A0ABD3HZD0_9MARC</name>
<evidence type="ECO:0000256" key="1">
    <source>
        <dbReference type="SAM" id="MobiDB-lite"/>
    </source>
</evidence>
<gene>
    <name evidence="2" type="ORF">R1sor_009487</name>
</gene>
<sequence length="363" mass="40047">MEAGRAAGEHMPEREFFRVSPSDPMSFHVPSSLTSGSPSFTLPAGFRVPFLQHGLPLFEGGFQPPRPIVRPFVSTNVHVGGSSSHGAPVKMQVPRVVVDFTESTLPSSQEPMFDDSQVPVEGVADQSGGVDEVQYRPGADGKLEQVTAQREAEKLPANFSEQVFYAMDAFLGSRPAINPVLSESSPIDSPESEDDHAITENRSAPVNDFQSEPNTSASKRTDDGIESARHNSGKRKKDVSKSANAIVTAMSSFSDSFVAVEEKREEREAWKLKIQVDAEERHFKWLVEFEDKKEARKNAPDDELLVILMMMASTILLVQMYLESEDILLDGEEPTPPKRSRTVYQLMRRSLTLGPLLSSLLAV</sequence>
<comment type="caution">
    <text evidence="2">The sequence shown here is derived from an EMBL/GenBank/DDBJ whole genome shotgun (WGS) entry which is preliminary data.</text>
</comment>
<evidence type="ECO:0000313" key="3">
    <source>
        <dbReference type="Proteomes" id="UP001633002"/>
    </source>
</evidence>
<evidence type="ECO:0000313" key="2">
    <source>
        <dbReference type="EMBL" id="KAL3695411.1"/>
    </source>
</evidence>
<reference evidence="2 3" key="1">
    <citation type="submission" date="2024-09" db="EMBL/GenBank/DDBJ databases">
        <title>Chromosome-scale assembly of Riccia sorocarpa.</title>
        <authorList>
            <person name="Paukszto L."/>
        </authorList>
    </citation>
    <scope>NUCLEOTIDE SEQUENCE [LARGE SCALE GENOMIC DNA]</scope>
    <source>
        <strain evidence="2">LP-2024</strain>
        <tissue evidence="2">Aerial parts of the thallus</tissue>
    </source>
</reference>
<feature type="region of interest" description="Disordered" evidence="1">
    <location>
        <begin position="181"/>
        <end position="241"/>
    </location>
</feature>
<feature type="compositionally biased region" description="Basic and acidic residues" evidence="1">
    <location>
        <begin position="219"/>
        <end position="229"/>
    </location>
</feature>
<dbReference type="EMBL" id="JBJQOH010000002">
    <property type="protein sequence ID" value="KAL3695411.1"/>
    <property type="molecule type" value="Genomic_DNA"/>
</dbReference>
<feature type="region of interest" description="Disordered" evidence="1">
    <location>
        <begin position="1"/>
        <end position="21"/>
    </location>
</feature>
<proteinExistence type="predicted"/>
<organism evidence="2 3">
    <name type="scientific">Riccia sorocarpa</name>
    <dbReference type="NCBI Taxonomy" id="122646"/>
    <lineage>
        <taxon>Eukaryota</taxon>
        <taxon>Viridiplantae</taxon>
        <taxon>Streptophyta</taxon>
        <taxon>Embryophyta</taxon>
        <taxon>Marchantiophyta</taxon>
        <taxon>Marchantiopsida</taxon>
        <taxon>Marchantiidae</taxon>
        <taxon>Marchantiales</taxon>
        <taxon>Ricciaceae</taxon>
        <taxon>Riccia</taxon>
    </lineage>
</organism>